<evidence type="ECO:0000313" key="6">
    <source>
        <dbReference type="Proteomes" id="UP000000560"/>
    </source>
</evidence>
<comment type="cofactor">
    <cofactor evidence="1">
        <name>FMN</name>
        <dbReference type="ChEBI" id="CHEBI:58210"/>
    </cofactor>
</comment>
<sequence length="218" mass="23813">MAQGSSVILALVPLVPGQYKLDARHSVVGNATNLTRDARMCGEEGAGSGETGTGGKTKMIAYSHQIPIPGKLRSLPDASIRMSSSIAVDKNPPRHPSSTATRPIEVTESPFPDWEYGQGVLDGVSRFNFHTEIDPYASTRETVSNYRFLISAITPRPIEFVSTVSASLAKYWEVVENLAPFSYFQLVDHDPPMLILGFSGRPGREKDTFRNLKETGDV</sequence>
<dbReference type="InterPro" id="IPR012349">
    <property type="entry name" value="Split_barrel_FMN-bd"/>
</dbReference>
<keyword evidence="3" id="KW-0288">FMN</keyword>
<evidence type="ECO:0000313" key="5">
    <source>
        <dbReference type="EMBL" id="CBF77692.1"/>
    </source>
</evidence>
<dbReference type="PANTHER" id="PTHR33798:SF5">
    <property type="entry name" value="FLAVIN REDUCTASE LIKE DOMAIN-CONTAINING PROTEIN"/>
    <property type="match status" value="1"/>
</dbReference>
<dbReference type="GeneID" id="2872151"/>
<dbReference type="AlphaFoldDB" id="Q5B524"/>
<dbReference type="Proteomes" id="UP000000560">
    <property type="component" value="Chromosome III"/>
</dbReference>
<name>Q5B524_EMENI</name>
<comment type="similarity">
    <text evidence="4">Belongs to the flavoredoxin family.</text>
</comment>
<dbReference type="InParanoid" id="Q5B524"/>
<reference evidence="6" key="2">
    <citation type="journal article" date="2009" name="Fungal Genet. Biol.">
        <title>The 2008 update of the Aspergillus nidulans genome annotation: a community effort.</title>
        <authorList>
            <person name="Wortman J.R."/>
            <person name="Gilsenan J.M."/>
            <person name="Joardar V."/>
            <person name="Deegan J."/>
            <person name="Clutterbuck J."/>
            <person name="Andersen M.R."/>
            <person name="Archer D."/>
            <person name="Bencina M."/>
            <person name="Braus G."/>
            <person name="Coutinho P."/>
            <person name="von Dohren H."/>
            <person name="Doonan J."/>
            <person name="Driessen A.J."/>
            <person name="Durek P."/>
            <person name="Espeso E."/>
            <person name="Fekete E."/>
            <person name="Flipphi M."/>
            <person name="Estrada C.G."/>
            <person name="Geysens S."/>
            <person name="Goldman G."/>
            <person name="de Groot P.W."/>
            <person name="Hansen K."/>
            <person name="Harris S.D."/>
            <person name="Heinekamp T."/>
            <person name="Helmstaedt K."/>
            <person name="Henrissat B."/>
            <person name="Hofmann G."/>
            <person name="Homan T."/>
            <person name="Horio T."/>
            <person name="Horiuchi H."/>
            <person name="James S."/>
            <person name="Jones M."/>
            <person name="Karaffa L."/>
            <person name="Karanyi Z."/>
            <person name="Kato M."/>
            <person name="Keller N."/>
            <person name="Kelly D.E."/>
            <person name="Kiel J.A."/>
            <person name="Kim J.M."/>
            <person name="van der Klei I.J."/>
            <person name="Klis F.M."/>
            <person name="Kovalchuk A."/>
            <person name="Krasevec N."/>
            <person name="Kubicek C.P."/>
            <person name="Liu B."/>
            <person name="Maccabe A."/>
            <person name="Meyer V."/>
            <person name="Mirabito P."/>
            <person name="Miskei M."/>
            <person name="Mos M."/>
            <person name="Mullins J."/>
            <person name="Nelson D.R."/>
            <person name="Nielsen J."/>
            <person name="Oakley B.R."/>
            <person name="Osmani S.A."/>
            <person name="Pakula T."/>
            <person name="Paszewski A."/>
            <person name="Paulsen I."/>
            <person name="Pilsyk S."/>
            <person name="Pocsi I."/>
            <person name="Punt P.J."/>
            <person name="Ram A.F."/>
            <person name="Ren Q."/>
            <person name="Robellet X."/>
            <person name="Robson G."/>
            <person name="Seiboth B."/>
            <person name="van Solingen P."/>
            <person name="Specht T."/>
            <person name="Sun J."/>
            <person name="Taheri-Talesh N."/>
            <person name="Takeshita N."/>
            <person name="Ussery D."/>
            <person name="vanKuyk P.A."/>
            <person name="Visser H."/>
            <person name="van de Vondervoort P.J."/>
            <person name="de Vries R.P."/>
            <person name="Walton J."/>
            <person name="Xiang X."/>
            <person name="Xiong Y."/>
            <person name="Zeng A.P."/>
            <person name="Brandt B.W."/>
            <person name="Cornell M.J."/>
            <person name="van den Hondel C.A."/>
            <person name="Visser J."/>
            <person name="Oliver S.G."/>
            <person name="Turner G."/>
        </authorList>
    </citation>
    <scope>GENOME REANNOTATION</scope>
    <source>
        <strain evidence="6">FGSC A4 / ATCC 38163 / CBS 112.46 / NRRL 194 / M139</strain>
    </source>
</reference>
<dbReference type="KEGG" id="ani:ANIA_04356"/>
<gene>
    <name evidence="5" type="ORF">ANIA_04356</name>
</gene>
<protein>
    <submittedName>
        <fullName evidence="5">Uncharacterized protein</fullName>
    </submittedName>
</protein>
<dbReference type="SUPFAM" id="SSF50475">
    <property type="entry name" value="FMN-binding split barrel"/>
    <property type="match status" value="1"/>
</dbReference>
<evidence type="ECO:0000256" key="3">
    <source>
        <dbReference type="ARBA" id="ARBA00022643"/>
    </source>
</evidence>
<dbReference type="OrthoDB" id="10250990at2759"/>
<dbReference type="EMBL" id="BN001303">
    <property type="protein sequence ID" value="CBF77692.1"/>
    <property type="molecule type" value="Genomic_DNA"/>
</dbReference>
<accession>Q5B524</accession>
<keyword evidence="2" id="KW-0285">Flavoprotein</keyword>
<organism evidence="5 6">
    <name type="scientific">Emericella nidulans (strain FGSC A4 / ATCC 38163 / CBS 112.46 / NRRL 194 / M139)</name>
    <name type="common">Aspergillus nidulans</name>
    <dbReference type="NCBI Taxonomy" id="227321"/>
    <lineage>
        <taxon>Eukaryota</taxon>
        <taxon>Fungi</taxon>
        <taxon>Dikarya</taxon>
        <taxon>Ascomycota</taxon>
        <taxon>Pezizomycotina</taxon>
        <taxon>Eurotiomycetes</taxon>
        <taxon>Eurotiomycetidae</taxon>
        <taxon>Eurotiales</taxon>
        <taxon>Aspergillaceae</taxon>
        <taxon>Aspergillus</taxon>
        <taxon>Aspergillus subgen. Nidulantes</taxon>
    </lineage>
</organism>
<accession>C8V8Y7</accession>
<evidence type="ECO:0000256" key="1">
    <source>
        <dbReference type="ARBA" id="ARBA00001917"/>
    </source>
</evidence>
<reference evidence="6" key="1">
    <citation type="journal article" date="2005" name="Nature">
        <title>Sequencing of Aspergillus nidulans and comparative analysis with A. fumigatus and A. oryzae.</title>
        <authorList>
            <person name="Galagan J.E."/>
            <person name="Calvo S.E."/>
            <person name="Cuomo C."/>
            <person name="Ma L.J."/>
            <person name="Wortman J.R."/>
            <person name="Batzoglou S."/>
            <person name="Lee S.I."/>
            <person name="Basturkmen M."/>
            <person name="Spevak C.C."/>
            <person name="Clutterbuck J."/>
            <person name="Kapitonov V."/>
            <person name="Jurka J."/>
            <person name="Scazzocchio C."/>
            <person name="Farman M."/>
            <person name="Butler J."/>
            <person name="Purcell S."/>
            <person name="Harris S."/>
            <person name="Braus G.H."/>
            <person name="Draht O."/>
            <person name="Busch S."/>
            <person name="D'Enfert C."/>
            <person name="Bouchier C."/>
            <person name="Goldman G.H."/>
            <person name="Bell-Pedersen D."/>
            <person name="Griffiths-Jones S."/>
            <person name="Doonan J.H."/>
            <person name="Yu J."/>
            <person name="Vienken K."/>
            <person name="Pain A."/>
            <person name="Freitag M."/>
            <person name="Selker E.U."/>
            <person name="Archer D.B."/>
            <person name="Penalva M.A."/>
            <person name="Oakley B.R."/>
            <person name="Momany M."/>
            <person name="Tanaka T."/>
            <person name="Kumagai T."/>
            <person name="Asai K."/>
            <person name="Machida M."/>
            <person name="Nierman W.C."/>
            <person name="Denning D.W."/>
            <person name="Caddick M."/>
            <person name="Hynes M."/>
            <person name="Paoletti M."/>
            <person name="Fischer R."/>
            <person name="Miller B."/>
            <person name="Dyer P."/>
            <person name="Sachs M.S."/>
            <person name="Osmani S.A."/>
            <person name="Birren B.W."/>
        </authorList>
    </citation>
    <scope>NUCLEOTIDE SEQUENCE [LARGE SCALE GENOMIC DNA]</scope>
    <source>
        <strain evidence="6">FGSC A4 / ATCC 38163 / CBS 112.46 / NRRL 194 / M139</strain>
    </source>
</reference>
<dbReference type="HOGENOM" id="CLU_1266876_0_0_1"/>
<dbReference type="eggNOG" id="ENOG502SHNY">
    <property type="taxonomic scope" value="Eukaryota"/>
</dbReference>
<dbReference type="RefSeq" id="XP_661960.1">
    <property type="nucleotide sequence ID" value="XM_656868.1"/>
</dbReference>
<dbReference type="Gene3D" id="2.30.110.10">
    <property type="entry name" value="Electron Transport, Fmn-binding Protein, Chain A"/>
    <property type="match status" value="1"/>
</dbReference>
<dbReference type="PANTHER" id="PTHR33798">
    <property type="entry name" value="FLAVOPROTEIN OXYGENASE"/>
    <property type="match status" value="1"/>
</dbReference>
<keyword evidence="6" id="KW-1185">Reference proteome</keyword>
<evidence type="ECO:0000256" key="2">
    <source>
        <dbReference type="ARBA" id="ARBA00022630"/>
    </source>
</evidence>
<evidence type="ECO:0000256" key="4">
    <source>
        <dbReference type="ARBA" id="ARBA00038054"/>
    </source>
</evidence>
<proteinExistence type="inferred from homology"/>